<dbReference type="OrthoDB" id="1550456at2"/>
<proteinExistence type="predicted"/>
<dbReference type="Pfam" id="PF07166">
    <property type="entry name" value="DUF1398"/>
    <property type="match status" value="1"/>
</dbReference>
<dbReference type="InterPro" id="IPR036696">
    <property type="entry name" value="YdfO-like_sf"/>
</dbReference>
<dbReference type="Gene3D" id="3.30.1810.10">
    <property type="entry name" value="YdfO-like"/>
    <property type="match status" value="1"/>
</dbReference>
<protein>
    <submittedName>
        <fullName evidence="1">DUF1398 domain-containing protein</fullName>
    </submittedName>
</protein>
<dbReference type="InterPro" id="IPR009833">
    <property type="entry name" value="DUF1398"/>
</dbReference>
<keyword evidence="2" id="KW-1185">Reference proteome</keyword>
<dbReference type="AlphaFoldDB" id="A0A4R0NDY2"/>
<accession>A0A4R0NDY2</accession>
<sequence>MFSFQFIQKTFSGNLIINSKSFNPVAVFRAVIADGTVDQEQTKDWDDIELVRDSKFFNSPKIALKAIEQEHEKVKSGADFPQYIQAIKKLGVEEFVTYVSDSHTQYFRNNGSQLSSKAKCEPLVVAAVSNKKKFAKYLKMHQAGQTDYLSFCKHCAETGIDRWIVNLSLMTCTYYDQKDQLILTESIPNSE</sequence>
<dbReference type="SUPFAM" id="SSF160419">
    <property type="entry name" value="YdfO-like"/>
    <property type="match status" value="1"/>
</dbReference>
<name>A0A4R0NDY2_9SPHI</name>
<evidence type="ECO:0000313" key="1">
    <source>
        <dbReference type="EMBL" id="TCC97312.1"/>
    </source>
</evidence>
<reference evidence="1 2" key="1">
    <citation type="submission" date="2019-02" db="EMBL/GenBank/DDBJ databases">
        <title>Pedobacter sp. RP-3-8 sp. nov., isolated from Arctic soil.</title>
        <authorList>
            <person name="Dahal R.H."/>
        </authorList>
    </citation>
    <scope>NUCLEOTIDE SEQUENCE [LARGE SCALE GENOMIC DNA]</scope>
    <source>
        <strain evidence="1 2">RP-3-8</strain>
    </source>
</reference>
<evidence type="ECO:0000313" key="2">
    <source>
        <dbReference type="Proteomes" id="UP000291117"/>
    </source>
</evidence>
<comment type="caution">
    <text evidence="1">The sequence shown here is derived from an EMBL/GenBank/DDBJ whole genome shotgun (WGS) entry which is preliminary data.</text>
</comment>
<gene>
    <name evidence="1" type="ORF">EZ444_09315</name>
</gene>
<dbReference type="EMBL" id="SJSM01000004">
    <property type="protein sequence ID" value="TCC97312.1"/>
    <property type="molecule type" value="Genomic_DNA"/>
</dbReference>
<dbReference type="Proteomes" id="UP000291117">
    <property type="component" value="Unassembled WGS sequence"/>
</dbReference>
<organism evidence="1 2">
    <name type="scientific">Pedobacter hiemivivus</name>
    <dbReference type="NCBI Taxonomy" id="2530454"/>
    <lineage>
        <taxon>Bacteria</taxon>
        <taxon>Pseudomonadati</taxon>
        <taxon>Bacteroidota</taxon>
        <taxon>Sphingobacteriia</taxon>
        <taxon>Sphingobacteriales</taxon>
        <taxon>Sphingobacteriaceae</taxon>
        <taxon>Pedobacter</taxon>
    </lineage>
</organism>